<evidence type="ECO:0000313" key="2">
    <source>
        <dbReference type="EMBL" id="KAG9470872.1"/>
    </source>
</evidence>
<dbReference type="Proteomes" id="UP000770717">
    <property type="component" value="Unassembled WGS sequence"/>
</dbReference>
<name>A0A8J6JVY6_ELECQ</name>
<dbReference type="AlphaFoldDB" id="A0A8J6JVY6"/>
<keyword evidence="1" id="KW-1133">Transmembrane helix</keyword>
<keyword evidence="1" id="KW-0472">Membrane</keyword>
<dbReference type="EMBL" id="WNTK01000212">
    <property type="protein sequence ID" value="KAG9470872.1"/>
    <property type="molecule type" value="Genomic_DNA"/>
</dbReference>
<keyword evidence="3" id="KW-1185">Reference proteome</keyword>
<protein>
    <submittedName>
        <fullName evidence="2">Uncharacterized protein</fullName>
    </submittedName>
</protein>
<proteinExistence type="predicted"/>
<evidence type="ECO:0000256" key="1">
    <source>
        <dbReference type="SAM" id="Phobius"/>
    </source>
</evidence>
<comment type="caution">
    <text evidence="2">The sequence shown here is derived from an EMBL/GenBank/DDBJ whole genome shotgun (WGS) entry which is preliminary data.</text>
</comment>
<gene>
    <name evidence="2" type="ORF">GDO78_016468</name>
</gene>
<keyword evidence="1" id="KW-0812">Transmembrane</keyword>
<evidence type="ECO:0000313" key="3">
    <source>
        <dbReference type="Proteomes" id="UP000770717"/>
    </source>
</evidence>
<accession>A0A8J6JVY6</accession>
<dbReference type="OrthoDB" id="6159398at2759"/>
<feature type="transmembrane region" description="Helical" evidence="1">
    <location>
        <begin position="60"/>
        <end position="77"/>
    </location>
</feature>
<organism evidence="2 3">
    <name type="scientific">Eleutherodactylus coqui</name>
    <name type="common">Puerto Rican coqui</name>
    <dbReference type="NCBI Taxonomy" id="57060"/>
    <lineage>
        <taxon>Eukaryota</taxon>
        <taxon>Metazoa</taxon>
        <taxon>Chordata</taxon>
        <taxon>Craniata</taxon>
        <taxon>Vertebrata</taxon>
        <taxon>Euteleostomi</taxon>
        <taxon>Amphibia</taxon>
        <taxon>Batrachia</taxon>
        <taxon>Anura</taxon>
        <taxon>Neobatrachia</taxon>
        <taxon>Hyloidea</taxon>
        <taxon>Eleutherodactylidae</taxon>
        <taxon>Eleutherodactylinae</taxon>
        <taxon>Eleutherodactylus</taxon>
        <taxon>Eleutherodactylus</taxon>
    </lineage>
</organism>
<reference evidence="2" key="1">
    <citation type="thesis" date="2020" institute="ProQuest LLC" country="789 East Eisenhower Parkway, Ann Arbor, MI, USA">
        <title>Comparative Genomics and Chromosome Evolution.</title>
        <authorList>
            <person name="Mudd A.B."/>
        </authorList>
    </citation>
    <scope>NUCLEOTIDE SEQUENCE</scope>
    <source>
        <strain evidence="2">HN-11 Male</strain>
        <tissue evidence="2">Kidney and liver</tissue>
    </source>
</reference>
<sequence>MQFSIFTTEITCDFQQCKKHMALAVNKKKHIYCRFKSTIYQTKFLGPLVYQALEWLNRHFVLVSMLVLIFILMQLVFPLNPPI</sequence>